<dbReference type="Gene3D" id="4.10.1000.40">
    <property type="match status" value="1"/>
</dbReference>
<dbReference type="Proteomes" id="UP000324800">
    <property type="component" value="Unassembled WGS sequence"/>
</dbReference>
<accession>A0A5J4X3I2</accession>
<feature type="compositionally biased region" description="Polar residues" evidence="1">
    <location>
        <begin position="298"/>
        <end position="316"/>
    </location>
</feature>
<feature type="compositionally biased region" description="Low complexity" evidence="1">
    <location>
        <begin position="119"/>
        <end position="133"/>
    </location>
</feature>
<feature type="compositionally biased region" description="Basic and acidic residues" evidence="1">
    <location>
        <begin position="1"/>
        <end position="11"/>
    </location>
</feature>
<evidence type="ECO:0000313" key="3">
    <source>
        <dbReference type="Proteomes" id="UP000324800"/>
    </source>
</evidence>
<gene>
    <name evidence="2" type="ORF">EZS28_003266</name>
</gene>
<evidence type="ECO:0000256" key="1">
    <source>
        <dbReference type="SAM" id="MobiDB-lite"/>
    </source>
</evidence>
<evidence type="ECO:0000313" key="2">
    <source>
        <dbReference type="EMBL" id="KAA6401205.1"/>
    </source>
</evidence>
<sequence>MSKRKFSDEAKQQLQQDIKGKLNDLGENDEDGISEIIITMLQMQKEKKEYIEELEALLGKEASQELVDWLFDVRINDLDNFQSSNQAQSTTIAYDEVPQYEESDNEQQNISTDQGRSLDQQNIQNDEQQPQQPSRLVLLNQSSADPQFTEEREKRKLKFRQNNSQSPPPSPNKQPNIIYPQNKVIPNIILPKDRSQDPLLNDPKPKKRTRAEMEQQNAEANINANNNNNNNINHNNNNNNNNNINSGNDSNEFGQKRPKLDIQYPQNTNPQSFLPYPKAALRKQAKQNKQSFTASQGILTPQLNAQNPGNFLATNQRGRKSNKLKNQNITSPGRNQRQMLFDPLNNNTGFNQPINTFVPQQPHTFIPQNNQIASGSQPIHPVPCRYGQQLCQNQECTFFHGPPCREDSQCKNPKCAFAHYQTQEDRPMQNTHFPKSYKLVIDPTKPTTAGLDKVIQEPGAPSASEVKEDPIKEEQ</sequence>
<proteinExistence type="predicted"/>
<feature type="region of interest" description="Disordered" evidence="1">
    <location>
        <begin position="448"/>
        <end position="475"/>
    </location>
</feature>
<dbReference type="AlphaFoldDB" id="A0A5J4X3I2"/>
<feature type="compositionally biased region" description="Low complexity" evidence="1">
    <location>
        <begin position="217"/>
        <end position="245"/>
    </location>
</feature>
<feature type="region of interest" description="Disordered" evidence="1">
    <location>
        <begin position="1"/>
        <end position="29"/>
    </location>
</feature>
<feature type="compositionally biased region" description="Polar residues" evidence="1">
    <location>
        <begin position="324"/>
        <end position="356"/>
    </location>
</feature>
<feature type="region of interest" description="Disordered" evidence="1">
    <location>
        <begin position="298"/>
        <end position="356"/>
    </location>
</feature>
<dbReference type="EMBL" id="SNRW01000426">
    <property type="protein sequence ID" value="KAA6401205.1"/>
    <property type="molecule type" value="Genomic_DNA"/>
</dbReference>
<name>A0A5J4X3I2_9EUKA</name>
<feature type="compositionally biased region" description="Polar residues" evidence="1">
    <location>
        <begin position="106"/>
        <end position="118"/>
    </location>
</feature>
<reference evidence="2 3" key="1">
    <citation type="submission" date="2019-03" db="EMBL/GenBank/DDBJ databases">
        <title>Single cell metagenomics reveals metabolic interactions within the superorganism composed of flagellate Streblomastix strix and complex community of Bacteroidetes bacteria on its surface.</title>
        <authorList>
            <person name="Treitli S.C."/>
            <person name="Kolisko M."/>
            <person name="Husnik F."/>
            <person name="Keeling P."/>
            <person name="Hampl V."/>
        </authorList>
    </citation>
    <scope>NUCLEOTIDE SEQUENCE [LARGE SCALE GENOMIC DNA]</scope>
    <source>
        <strain evidence="2">ST1C</strain>
    </source>
</reference>
<feature type="compositionally biased region" description="Basic and acidic residues" evidence="1">
    <location>
        <begin position="465"/>
        <end position="475"/>
    </location>
</feature>
<comment type="caution">
    <text evidence="2">The sequence shown here is derived from an EMBL/GenBank/DDBJ whole genome shotgun (WGS) entry which is preliminary data.</text>
</comment>
<feature type="region of interest" description="Disordered" evidence="1">
    <location>
        <begin position="99"/>
        <end position="256"/>
    </location>
</feature>
<organism evidence="2 3">
    <name type="scientific">Streblomastix strix</name>
    <dbReference type="NCBI Taxonomy" id="222440"/>
    <lineage>
        <taxon>Eukaryota</taxon>
        <taxon>Metamonada</taxon>
        <taxon>Preaxostyla</taxon>
        <taxon>Oxymonadida</taxon>
        <taxon>Streblomastigidae</taxon>
        <taxon>Streblomastix</taxon>
    </lineage>
</organism>
<protein>
    <submittedName>
        <fullName evidence="2">Uncharacterized protein</fullName>
    </submittedName>
</protein>